<evidence type="ECO:0000313" key="4">
    <source>
        <dbReference type="Proteomes" id="UP000501407"/>
    </source>
</evidence>
<dbReference type="EMBL" id="MT074470">
    <property type="protein sequence ID" value="QIO02156.1"/>
    <property type="molecule type" value="Genomic_DNA"/>
</dbReference>
<feature type="compositionally biased region" description="Polar residues" evidence="1">
    <location>
        <begin position="260"/>
        <end position="273"/>
    </location>
</feature>
<organism evidence="3 4">
    <name type="scientific">Salmonella phage heyday</name>
    <dbReference type="NCBI Taxonomy" id="2713301"/>
    <lineage>
        <taxon>Viruses</taxon>
        <taxon>Duplodnaviria</taxon>
        <taxon>Heunggongvirae</taxon>
        <taxon>Uroviricota</taxon>
        <taxon>Caudoviricetes</taxon>
        <taxon>Pantevenvirales</taxon>
        <taxon>Ackermannviridae</taxon>
        <taxon>Cvivirinae</taxon>
        <taxon>Kuttervirus</taxon>
        <taxon>Kuttervirus heyday</taxon>
    </lineage>
</organism>
<evidence type="ECO:0000313" key="3">
    <source>
        <dbReference type="EMBL" id="QIO02156.1"/>
    </source>
</evidence>
<keyword evidence="4" id="KW-1185">Reference proteome</keyword>
<gene>
    <name evidence="3" type="ORF">heyday_8</name>
</gene>
<proteinExistence type="predicted"/>
<dbReference type="Pfam" id="PF18668">
    <property type="entry name" value="Tail_spike_N"/>
    <property type="match status" value="1"/>
</dbReference>
<reference evidence="3 4" key="1">
    <citation type="submission" date="2020-02" db="EMBL/GenBank/DDBJ databases">
        <authorList>
            <person name="Olsen N.S."/>
            <person name="Forero-Junco L."/>
            <person name="Kot W."/>
            <person name="Hansen L.H."/>
        </authorList>
    </citation>
    <scope>NUCLEOTIDE SEQUENCE [LARGE SCALE GENOMIC DNA]</scope>
</reference>
<evidence type="ECO:0000259" key="2">
    <source>
        <dbReference type="Pfam" id="PF18668"/>
    </source>
</evidence>
<feature type="region of interest" description="Disordered" evidence="1">
    <location>
        <begin position="254"/>
        <end position="273"/>
    </location>
</feature>
<dbReference type="InterPro" id="IPR040775">
    <property type="entry name" value="Tail_spike_N"/>
</dbReference>
<dbReference type="Proteomes" id="UP000501407">
    <property type="component" value="Segment"/>
</dbReference>
<evidence type="ECO:0000256" key="1">
    <source>
        <dbReference type="SAM" id="MobiDB-lite"/>
    </source>
</evidence>
<dbReference type="Gene3D" id="2.10.10.80">
    <property type="match status" value="1"/>
</dbReference>
<name>A0A6G8RL83_9CAUD</name>
<dbReference type="Gene3D" id="3.30.2020.50">
    <property type="match status" value="1"/>
</dbReference>
<protein>
    <recommendedName>
        <fullName evidence="2">Tail spike TSP1/Gp66 N-terminal domain-containing protein</fullName>
    </recommendedName>
</protein>
<accession>A0A6G8RL83</accession>
<feature type="domain" description="Tail spike TSP1/Gp66 N-terminal" evidence="2">
    <location>
        <begin position="91"/>
        <end position="156"/>
    </location>
</feature>
<sequence>MNEMFSQGGKGSTGILTNKQAVARHFGVKQSEIVYFSVGVDLGGYKVIYDKETQRAYSLPADIAPGTTAISLSTAAVLVHSAGSVDLGALAVSREEYVTLPGSFDSGSTLNVKNELLTYTDGKYRWDGALPKIVPADSTPTTTGGVGDGAWVSVGDAALRSDLSSSSSGRGASLVNLTSGNSVQEEIDFLAYAYGVRLSNYMADPDPLTAALADSRNKKLPLIIDCDATYKTFLVYSNDRIIGCGDHTLTKIGNDKPSIPSAQQPERPSGTTTDFSSIDAGIVIVHPDNGSATNIIISGFNLANTSHCDYAIHCTFMSFTKIEDMKFNGYKRGIKWYNAYGNQLSRIFSLYYYSTSDVFSDFICYDFSDGNYSSGTSNTITNVTCTNYKKCYYVANLNYSTFTNCGGEGVESPTPVSTGNIPQTFEFVNCPNIVLNTPYTENLRGGFIRAVSDASGVYQGASTIVINGPEAVVGITGTTTNVGAKLLDIQGGVNCVVNGGYMTGAASGYFLEFGGADGDATLLINGMEMRNVLEQIRSHFGYNGINSIKGLRPMQLLRKGIGDATGTGIVNWKTASEDQYFMGGGNFTKTALGGYYQVDVEVPIGTNATGGEVTLLLSDTDTDSGVAIAQCYVPAVSTGRYSARLRYEGRLPGGKFLYVKTTVGWSSVYDTDAVFNVILK</sequence>